<feature type="transmembrane region" description="Helical" evidence="1">
    <location>
        <begin position="184"/>
        <end position="205"/>
    </location>
</feature>
<dbReference type="PANTHER" id="PTHR36834:SF2">
    <property type="entry name" value="MEMBRANE PROTEIN"/>
    <property type="match status" value="1"/>
</dbReference>
<keyword evidence="1" id="KW-0472">Membrane</keyword>
<feature type="transmembrane region" description="Helical" evidence="1">
    <location>
        <begin position="82"/>
        <end position="104"/>
    </location>
</feature>
<gene>
    <name evidence="3" type="ORF">NIES2135_18830</name>
</gene>
<keyword evidence="1" id="KW-1133">Transmembrane helix</keyword>
<reference evidence="3 4" key="1">
    <citation type="submission" date="2017-06" db="EMBL/GenBank/DDBJ databases">
        <title>Genome sequencing of cyanobaciteial culture collection at National Institute for Environmental Studies (NIES).</title>
        <authorList>
            <person name="Hirose Y."/>
            <person name="Shimura Y."/>
            <person name="Fujisawa T."/>
            <person name="Nakamura Y."/>
            <person name="Kawachi M."/>
        </authorList>
    </citation>
    <scope>NUCLEOTIDE SEQUENCE [LARGE SCALE GENOMIC DNA]</scope>
    <source>
        <strain evidence="3 4">NIES-2135</strain>
    </source>
</reference>
<evidence type="ECO:0000313" key="3">
    <source>
        <dbReference type="EMBL" id="BAY55062.1"/>
    </source>
</evidence>
<feature type="transmembrane region" description="Helical" evidence="1">
    <location>
        <begin position="152"/>
        <end position="172"/>
    </location>
</feature>
<accession>A0A1Z4JE73</accession>
<evidence type="ECO:0000256" key="1">
    <source>
        <dbReference type="SAM" id="Phobius"/>
    </source>
</evidence>
<sequence>MSNSSSHRSIFITLSSVLLVLLVTLLPFNFTAEGVTFRSAMRSFFQHASGFSDIVGNVFLFMPFGIDLAYELRQRRFRPKATFLLVVILSTALSLLVETLQVFLPWRASSWIDICTNTAGGAIGAAIYLAWQHMFPNGSRAIAKQIRHWLSPRMLMVLSVLWFVATAGLFLVLEQTVQIATWDFSLASMFIFYSAFFIPLGILLAMITNVLKHEPKLYLMLASAGIVLPAIMMEVLLRGTDLRKTNLVMSVTISLFTLLVVRGRLGHLLRY</sequence>
<evidence type="ECO:0000259" key="2">
    <source>
        <dbReference type="Pfam" id="PF04892"/>
    </source>
</evidence>
<feature type="transmembrane region" description="Helical" evidence="1">
    <location>
        <begin position="110"/>
        <end position="131"/>
    </location>
</feature>
<dbReference type="NCBIfam" id="NF037970">
    <property type="entry name" value="vanZ_1"/>
    <property type="match status" value="1"/>
</dbReference>
<proteinExistence type="predicted"/>
<dbReference type="Proteomes" id="UP000217895">
    <property type="component" value="Chromosome"/>
</dbReference>
<name>A0A1Z4JE73_LEPBY</name>
<keyword evidence="1" id="KW-0812">Transmembrane</keyword>
<feature type="domain" description="VanZ-like" evidence="2">
    <location>
        <begin position="19"/>
        <end position="131"/>
    </location>
</feature>
<evidence type="ECO:0000313" key="4">
    <source>
        <dbReference type="Proteomes" id="UP000217895"/>
    </source>
</evidence>
<dbReference type="PANTHER" id="PTHR36834">
    <property type="entry name" value="MEMBRANE PROTEIN-RELATED"/>
    <property type="match status" value="1"/>
</dbReference>
<dbReference type="InterPro" id="IPR053150">
    <property type="entry name" value="Teicoplanin_resist-assoc"/>
</dbReference>
<dbReference type="EMBL" id="AP018203">
    <property type="protein sequence ID" value="BAY55062.1"/>
    <property type="molecule type" value="Genomic_DNA"/>
</dbReference>
<dbReference type="InterPro" id="IPR006976">
    <property type="entry name" value="VanZ-like"/>
</dbReference>
<dbReference type="Pfam" id="PF04892">
    <property type="entry name" value="VanZ"/>
    <property type="match status" value="1"/>
</dbReference>
<feature type="transmembrane region" description="Helical" evidence="1">
    <location>
        <begin position="217"/>
        <end position="235"/>
    </location>
</feature>
<protein>
    <submittedName>
        <fullName evidence="3">VanZ family protein</fullName>
    </submittedName>
</protein>
<feature type="transmembrane region" description="Helical" evidence="1">
    <location>
        <begin position="247"/>
        <end position="265"/>
    </location>
</feature>
<keyword evidence="4" id="KW-1185">Reference proteome</keyword>
<dbReference type="AlphaFoldDB" id="A0A1Z4JE73"/>
<organism evidence="3 4">
    <name type="scientific">Leptolyngbya boryana NIES-2135</name>
    <dbReference type="NCBI Taxonomy" id="1973484"/>
    <lineage>
        <taxon>Bacteria</taxon>
        <taxon>Bacillati</taxon>
        <taxon>Cyanobacteriota</taxon>
        <taxon>Cyanophyceae</taxon>
        <taxon>Leptolyngbyales</taxon>
        <taxon>Leptolyngbyaceae</taxon>
        <taxon>Leptolyngbya group</taxon>
        <taxon>Leptolyngbya</taxon>
    </lineage>
</organism>